<comment type="similarity">
    <text evidence="1">Belongs to the cytochrome P450 family.</text>
</comment>
<dbReference type="PRINTS" id="PR00359">
    <property type="entry name" value="BP450"/>
</dbReference>
<proteinExistence type="inferred from homology"/>
<organism evidence="2 3">
    <name type="scientific">Nocardiopsis mangrovi</name>
    <dbReference type="NCBI Taxonomy" id="1179818"/>
    <lineage>
        <taxon>Bacteria</taxon>
        <taxon>Bacillati</taxon>
        <taxon>Actinomycetota</taxon>
        <taxon>Actinomycetes</taxon>
        <taxon>Streptosporangiales</taxon>
        <taxon>Nocardiopsidaceae</taxon>
        <taxon>Nocardiopsis</taxon>
    </lineage>
</organism>
<protein>
    <submittedName>
        <fullName evidence="2">Cytochrome P450</fullName>
    </submittedName>
</protein>
<evidence type="ECO:0000313" key="2">
    <source>
        <dbReference type="EMBL" id="MFC4566058.1"/>
    </source>
</evidence>
<reference evidence="3" key="1">
    <citation type="journal article" date="2019" name="Int. J. Syst. Evol. Microbiol.">
        <title>The Global Catalogue of Microorganisms (GCM) 10K type strain sequencing project: providing services to taxonomists for standard genome sequencing and annotation.</title>
        <authorList>
            <consortium name="The Broad Institute Genomics Platform"/>
            <consortium name="The Broad Institute Genome Sequencing Center for Infectious Disease"/>
            <person name="Wu L."/>
            <person name="Ma J."/>
        </authorList>
    </citation>
    <scope>NUCLEOTIDE SEQUENCE [LARGE SCALE GENOMIC DNA]</scope>
    <source>
        <strain evidence="3">XZYJ18</strain>
    </source>
</reference>
<evidence type="ECO:0000313" key="3">
    <source>
        <dbReference type="Proteomes" id="UP001595923"/>
    </source>
</evidence>
<sequence>MPPDETPPRFPFSHRGDALAPEYRDLQENRPIARVLTPTGERAWLVTDHALAVRAFEDDRLSLARAAAPDAPRQTVRAMPPDAIASMNAIKRAGLRREFLAAIAAPRVARMRPWARTTARAMLDRLAGAGPPADLFRPYAEALPLAHTCRVLGMPFDDAAPLIGLVETAMPIRERTTADYAANWAELHGYFLSLLARADLPDGAVRRYRANNAARPPGRRVDDDTLAETLAWFFGASHVGSVSVLAHTLVSLLAQRDAWDRLCELRAAPGSAVEELLRHSLFLHNGLPRVATDDVELGGVTIGAGELVLISADTANRDPAAFPGPDRIDLDRDARGHLAFGRGTNRCPGSALGRATVRVAIEELVRRLPTMRLAVPLGEIEWRDDLLDRRPVAIPVRW</sequence>
<dbReference type="PANTHER" id="PTHR46696">
    <property type="entry name" value="P450, PUTATIVE (EUROFUNG)-RELATED"/>
    <property type="match status" value="1"/>
</dbReference>
<dbReference type="EMBL" id="JBHSFQ010000063">
    <property type="protein sequence ID" value="MFC4566058.1"/>
    <property type="molecule type" value="Genomic_DNA"/>
</dbReference>
<dbReference type="InterPro" id="IPR001128">
    <property type="entry name" value="Cyt_P450"/>
</dbReference>
<dbReference type="InterPro" id="IPR036396">
    <property type="entry name" value="Cyt_P450_sf"/>
</dbReference>
<dbReference type="Gene3D" id="1.10.630.10">
    <property type="entry name" value="Cytochrome P450"/>
    <property type="match status" value="1"/>
</dbReference>
<comment type="caution">
    <text evidence="2">The sequence shown here is derived from an EMBL/GenBank/DDBJ whole genome shotgun (WGS) entry which is preliminary data.</text>
</comment>
<dbReference type="PANTHER" id="PTHR46696:SF1">
    <property type="entry name" value="CYTOCHROME P450 YJIB-RELATED"/>
    <property type="match status" value="1"/>
</dbReference>
<dbReference type="RefSeq" id="WP_378580599.1">
    <property type="nucleotide sequence ID" value="NZ_JBHSFQ010000063.1"/>
</dbReference>
<dbReference type="SUPFAM" id="SSF48264">
    <property type="entry name" value="Cytochrome P450"/>
    <property type="match status" value="1"/>
</dbReference>
<keyword evidence="3" id="KW-1185">Reference proteome</keyword>
<accession>A0ABV9E5U7</accession>
<gene>
    <name evidence="2" type="ORF">ACFO4E_29740</name>
</gene>
<dbReference type="InterPro" id="IPR002397">
    <property type="entry name" value="Cyt_P450_B"/>
</dbReference>
<dbReference type="Pfam" id="PF00067">
    <property type="entry name" value="p450"/>
    <property type="match status" value="1"/>
</dbReference>
<evidence type="ECO:0000256" key="1">
    <source>
        <dbReference type="ARBA" id="ARBA00010617"/>
    </source>
</evidence>
<dbReference type="Proteomes" id="UP001595923">
    <property type="component" value="Unassembled WGS sequence"/>
</dbReference>
<name>A0ABV9E5U7_9ACTN</name>